<accession>A0A0E9UDX7</accession>
<proteinExistence type="predicted"/>
<reference evidence="1" key="2">
    <citation type="journal article" date="2015" name="Fish Shellfish Immunol.">
        <title>Early steps in the European eel (Anguilla anguilla)-Vibrio vulnificus interaction in the gills: Role of the RtxA13 toxin.</title>
        <authorList>
            <person name="Callol A."/>
            <person name="Pajuelo D."/>
            <person name="Ebbesson L."/>
            <person name="Teles M."/>
            <person name="MacKenzie S."/>
            <person name="Amaro C."/>
        </authorList>
    </citation>
    <scope>NUCLEOTIDE SEQUENCE</scope>
</reference>
<reference evidence="1" key="1">
    <citation type="submission" date="2014-11" db="EMBL/GenBank/DDBJ databases">
        <authorList>
            <person name="Amaro Gonzalez C."/>
        </authorList>
    </citation>
    <scope>NUCLEOTIDE SEQUENCE</scope>
</reference>
<name>A0A0E9UDX7_ANGAN</name>
<protein>
    <submittedName>
        <fullName evidence="1">Uncharacterized protein</fullName>
    </submittedName>
</protein>
<dbReference type="EMBL" id="GBXM01045162">
    <property type="protein sequence ID" value="JAH63415.1"/>
    <property type="molecule type" value="Transcribed_RNA"/>
</dbReference>
<dbReference type="AlphaFoldDB" id="A0A0E9UDX7"/>
<organism evidence="1">
    <name type="scientific">Anguilla anguilla</name>
    <name type="common">European freshwater eel</name>
    <name type="synonym">Muraena anguilla</name>
    <dbReference type="NCBI Taxonomy" id="7936"/>
    <lineage>
        <taxon>Eukaryota</taxon>
        <taxon>Metazoa</taxon>
        <taxon>Chordata</taxon>
        <taxon>Craniata</taxon>
        <taxon>Vertebrata</taxon>
        <taxon>Euteleostomi</taxon>
        <taxon>Actinopterygii</taxon>
        <taxon>Neopterygii</taxon>
        <taxon>Teleostei</taxon>
        <taxon>Anguilliformes</taxon>
        <taxon>Anguillidae</taxon>
        <taxon>Anguilla</taxon>
    </lineage>
</organism>
<sequence>MKENPYRFSSIYLGNCTWPLCASLFWKRRQCTKKNVDICQKKYLFKNSS</sequence>
<evidence type="ECO:0000313" key="1">
    <source>
        <dbReference type="EMBL" id="JAH63415.1"/>
    </source>
</evidence>